<organism evidence="1 2">
    <name type="scientific">Ameca splendens</name>
    <dbReference type="NCBI Taxonomy" id="208324"/>
    <lineage>
        <taxon>Eukaryota</taxon>
        <taxon>Metazoa</taxon>
        <taxon>Chordata</taxon>
        <taxon>Craniata</taxon>
        <taxon>Vertebrata</taxon>
        <taxon>Euteleostomi</taxon>
        <taxon>Actinopterygii</taxon>
        <taxon>Neopterygii</taxon>
        <taxon>Teleostei</taxon>
        <taxon>Neoteleostei</taxon>
        <taxon>Acanthomorphata</taxon>
        <taxon>Ovalentaria</taxon>
        <taxon>Atherinomorphae</taxon>
        <taxon>Cyprinodontiformes</taxon>
        <taxon>Goodeidae</taxon>
        <taxon>Ameca</taxon>
    </lineage>
</organism>
<dbReference type="Proteomes" id="UP001469553">
    <property type="component" value="Unassembled WGS sequence"/>
</dbReference>
<sequence length="109" mass="12071">MADSVQPLSFIHLPLFTLHFKPMHSACSPCWATSHISITQKAPTAKAAATANDCLLEFVTPVKLQIKCSAFSLSYHRLITCSSRKAHELHFCFLSSLPSSSFFLSIRLC</sequence>
<evidence type="ECO:0000313" key="1">
    <source>
        <dbReference type="EMBL" id="MEQ2296022.1"/>
    </source>
</evidence>
<reference evidence="1 2" key="1">
    <citation type="submission" date="2021-06" db="EMBL/GenBank/DDBJ databases">
        <authorList>
            <person name="Palmer J.M."/>
        </authorList>
    </citation>
    <scope>NUCLEOTIDE SEQUENCE [LARGE SCALE GENOMIC DNA]</scope>
    <source>
        <strain evidence="1 2">AS_MEX2019</strain>
        <tissue evidence="1">Muscle</tissue>
    </source>
</reference>
<proteinExistence type="predicted"/>
<evidence type="ECO:0000313" key="2">
    <source>
        <dbReference type="Proteomes" id="UP001469553"/>
    </source>
</evidence>
<gene>
    <name evidence="1" type="ORF">AMECASPLE_020612</name>
</gene>
<accession>A0ABV0YQ84</accession>
<name>A0ABV0YQ84_9TELE</name>
<dbReference type="EMBL" id="JAHRIP010039350">
    <property type="protein sequence ID" value="MEQ2296022.1"/>
    <property type="molecule type" value="Genomic_DNA"/>
</dbReference>
<protein>
    <submittedName>
        <fullName evidence="1">Uncharacterized protein</fullName>
    </submittedName>
</protein>
<comment type="caution">
    <text evidence="1">The sequence shown here is derived from an EMBL/GenBank/DDBJ whole genome shotgun (WGS) entry which is preliminary data.</text>
</comment>
<keyword evidence="2" id="KW-1185">Reference proteome</keyword>